<dbReference type="SUPFAM" id="SSF48452">
    <property type="entry name" value="TPR-like"/>
    <property type="match status" value="1"/>
</dbReference>
<reference evidence="3 4" key="1">
    <citation type="submission" date="2019-09" db="EMBL/GenBank/DDBJ databases">
        <title>Mumia zhuanghuii sp. nov. isolated from the intestinal contents of plateau pika (Ochotona curzoniae) in the Qinghai-Tibet plateau of China.</title>
        <authorList>
            <person name="Tian Z."/>
        </authorList>
    </citation>
    <scope>NUCLEOTIDE SEQUENCE [LARGE SCALE GENOMIC DNA]</scope>
    <source>
        <strain evidence="4">350</strain>
    </source>
</reference>
<dbReference type="OrthoDB" id="5509004at2"/>
<evidence type="ECO:0000313" key="3">
    <source>
        <dbReference type="EMBL" id="KAA1423334.1"/>
    </source>
</evidence>
<dbReference type="InterPro" id="IPR051677">
    <property type="entry name" value="AfsR-DnrI-RedD_regulator"/>
</dbReference>
<dbReference type="EMBL" id="VDFQ02000002">
    <property type="protein sequence ID" value="KAA1423334.1"/>
    <property type="molecule type" value="Genomic_DNA"/>
</dbReference>
<sequence length="258" mass="28141">MSRRPARARLRRRVPPSASSGRAADLGAQTVASSNGSRRVGVLGGLGTRPSERLSGAGRRLLAYLAVKGPRANRFLAGTDLWPEVSEARARANLRRALWQLPRRWVQPDGPDLQLDASVDLLDARRVADHALAADPVAADEVELLKHDLLPGWYEPWVLDEQDQFHLHRIQALEAVCRTASDAGAYPLATGAGLAAVCAEPLRESAVTALVQALVLEGNRVEAARRYRAYAQRLRHEIGAAPGDDLVALVRPYLRRRG</sequence>
<proteinExistence type="predicted"/>
<dbReference type="PANTHER" id="PTHR35807">
    <property type="entry name" value="TRANSCRIPTIONAL REGULATOR REDD-RELATED"/>
    <property type="match status" value="1"/>
</dbReference>
<accession>A0A5Q6RZ97</accession>
<dbReference type="Proteomes" id="UP000307768">
    <property type="component" value="Unassembled WGS sequence"/>
</dbReference>
<dbReference type="Pfam" id="PF03704">
    <property type="entry name" value="BTAD"/>
    <property type="match status" value="1"/>
</dbReference>
<feature type="domain" description="Bacterial transcriptional activator" evidence="2">
    <location>
        <begin position="119"/>
        <end position="254"/>
    </location>
</feature>
<comment type="caution">
    <text evidence="3">The sequence shown here is derived from an EMBL/GenBank/DDBJ whole genome shotgun (WGS) entry which is preliminary data.</text>
</comment>
<feature type="compositionally biased region" description="Basic residues" evidence="1">
    <location>
        <begin position="1"/>
        <end position="14"/>
    </location>
</feature>
<dbReference type="InterPro" id="IPR011990">
    <property type="entry name" value="TPR-like_helical_dom_sf"/>
</dbReference>
<dbReference type="InterPro" id="IPR005158">
    <property type="entry name" value="BTAD"/>
</dbReference>
<dbReference type="Gene3D" id="1.25.40.10">
    <property type="entry name" value="Tetratricopeptide repeat domain"/>
    <property type="match status" value="1"/>
</dbReference>
<organism evidence="3 4">
    <name type="scientific">Mumia zhuanghuii</name>
    <dbReference type="NCBI Taxonomy" id="2585211"/>
    <lineage>
        <taxon>Bacteria</taxon>
        <taxon>Bacillati</taxon>
        <taxon>Actinomycetota</taxon>
        <taxon>Actinomycetes</taxon>
        <taxon>Propionibacteriales</taxon>
        <taxon>Nocardioidaceae</taxon>
        <taxon>Mumia</taxon>
    </lineage>
</organism>
<feature type="region of interest" description="Disordered" evidence="1">
    <location>
        <begin position="1"/>
        <end position="32"/>
    </location>
</feature>
<evidence type="ECO:0000259" key="2">
    <source>
        <dbReference type="SMART" id="SM01043"/>
    </source>
</evidence>
<gene>
    <name evidence="3" type="ORF">FE697_006885</name>
</gene>
<evidence type="ECO:0000256" key="1">
    <source>
        <dbReference type="SAM" id="MobiDB-lite"/>
    </source>
</evidence>
<dbReference type="SMART" id="SM01043">
    <property type="entry name" value="BTAD"/>
    <property type="match status" value="1"/>
</dbReference>
<protein>
    <submittedName>
        <fullName evidence="3">Transcriptional regulator</fullName>
    </submittedName>
</protein>
<name>A0A5Q6RZ97_9ACTN</name>
<evidence type="ECO:0000313" key="4">
    <source>
        <dbReference type="Proteomes" id="UP000307768"/>
    </source>
</evidence>
<dbReference type="AlphaFoldDB" id="A0A5Q6RZ97"/>